<keyword evidence="4" id="KW-1133">Transmembrane helix</keyword>
<dbReference type="PANTHER" id="PTHR45138:SF9">
    <property type="entry name" value="DIGUANYLATE CYCLASE DGCM-RELATED"/>
    <property type="match status" value="1"/>
</dbReference>
<feature type="transmembrane region" description="Helical" evidence="4">
    <location>
        <begin position="20"/>
        <end position="43"/>
    </location>
</feature>
<dbReference type="InterPro" id="IPR000160">
    <property type="entry name" value="GGDEF_dom"/>
</dbReference>
<dbReference type="InterPro" id="IPR043128">
    <property type="entry name" value="Rev_trsase/Diguanyl_cyclase"/>
</dbReference>
<comment type="catalytic activity">
    <reaction evidence="2">
        <text>2 GTP = 3',3'-c-di-GMP + 2 diphosphate</text>
        <dbReference type="Rhea" id="RHEA:24898"/>
        <dbReference type="ChEBI" id="CHEBI:33019"/>
        <dbReference type="ChEBI" id="CHEBI:37565"/>
        <dbReference type="ChEBI" id="CHEBI:58805"/>
        <dbReference type="EC" id="2.7.7.65"/>
    </reaction>
</comment>
<comment type="caution">
    <text evidence="6">The sequence shown here is derived from an EMBL/GenBank/DDBJ whole genome shotgun (WGS) entry which is preliminary data.</text>
</comment>
<evidence type="ECO:0000313" key="6">
    <source>
        <dbReference type="EMBL" id="MCC2617321.1"/>
    </source>
</evidence>
<dbReference type="RefSeq" id="WP_229161369.1">
    <property type="nucleotide sequence ID" value="NZ_JAJEWP010000004.1"/>
</dbReference>
<dbReference type="InterPro" id="IPR050469">
    <property type="entry name" value="Diguanylate_Cyclase"/>
</dbReference>
<protein>
    <recommendedName>
        <fullName evidence="1">diguanylate cyclase</fullName>
        <ecNumber evidence="1">2.7.7.65</ecNumber>
    </recommendedName>
</protein>
<dbReference type="Gene3D" id="3.30.70.270">
    <property type="match status" value="1"/>
</dbReference>
<dbReference type="Pfam" id="PF00990">
    <property type="entry name" value="GGDEF"/>
    <property type="match status" value="1"/>
</dbReference>
<gene>
    <name evidence="6" type="ORF">LJ739_13795</name>
</gene>
<evidence type="ECO:0000313" key="7">
    <source>
        <dbReference type="Proteomes" id="UP001520878"/>
    </source>
</evidence>
<name>A0ABS8GAW7_9ALTE</name>
<keyword evidence="6" id="KW-0548">Nucleotidyltransferase</keyword>
<dbReference type="InterPro" id="IPR038188">
    <property type="entry name" value="TorS_sensor_sf"/>
</dbReference>
<keyword evidence="7" id="KW-1185">Reference proteome</keyword>
<reference evidence="6 7" key="1">
    <citation type="submission" date="2021-10" db="EMBL/GenBank/DDBJ databases">
        <title>Draft genome of Aestuariibacter halophilus JC2043.</title>
        <authorList>
            <person name="Emsley S.A."/>
            <person name="Pfannmuller K.M."/>
            <person name="Ushijima B."/>
            <person name="Saw J.H."/>
            <person name="Videau P."/>
        </authorList>
    </citation>
    <scope>NUCLEOTIDE SEQUENCE [LARGE SCALE GENOMIC DNA]</scope>
    <source>
        <strain evidence="6 7">JC2043</strain>
    </source>
</reference>
<dbReference type="EC" id="2.7.7.65" evidence="1"/>
<dbReference type="PROSITE" id="PS50887">
    <property type="entry name" value="GGDEF"/>
    <property type="match status" value="1"/>
</dbReference>
<dbReference type="NCBIfam" id="TIGR00254">
    <property type="entry name" value="GGDEF"/>
    <property type="match status" value="1"/>
</dbReference>
<evidence type="ECO:0000256" key="3">
    <source>
        <dbReference type="SAM" id="Coils"/>
    </source>
</evidence>
<dbReference type="Proteomes" id="UP001520878">
    <property type="component" value="Unassembled WGS sequence"/>
</dbReference>
<organism evidence="6 7">
    <name type="scientific">Fluctibacter halophilus</name>
    <dbReference type="NCBI Taxonomy" id="226011"/>
    <lineage>
        <taxon>Bacteria</taxon>
        <taxon>Pseudomonadati</taxon>
        <taxon>Pseudomonadota</taxon>
        <taxon>Gammaproteobacteria</taxon>
        <taxon>Alteromonadales</taxon>
        <taxon>Alteromonadaceae</taxon>
        <taxon>Fluctibacter</taxon>
    </lineage>
</organism>
<evidence type="ECO:0000256" key="4">
    <source>
        <dbReference type="SAM" id="Phobius"/>
    </source>
</evidence>
<dbReference type="PANTHER" id="PTHR45138">
    <property type="entry name" value="REGULATORY COMPONENTS OF SENSORY TRANSDUCTION SYSTEM"/>
    <property type="match status" value="1"/>
</dbReference>
<feature type="coiled-coil region" evidence="3">
    <location>
        <begin position="141"/>
        <end position="171"/>
    </location>
</feature>
<evidence type="ECO:0000256" key="1">
    <source>
        <dbReference type="ARBA" id="ARBA00012528"/>
    </source>
</evidence>
<dbReference type="EMBL" id="JAJEWP010000004">
    <property type="protein sequence ID" value="MCC2617321.1"/>
    <property type="molecule type" value="Genomic_DNA"/>
</dbReference>
<proteinExistence type="predicted"/>
<sequence length="549" mass="62431">MSETNNTARKQARLPLSRILTGSFLAILALFLLIILLAFSRLFDFRDLLTRISQDSIPAVTLTSQIYSEVNTLTYLSEAMANADTDVARKLSWRQINQQLEQLHVLANAERADPFLRTQLAALTLELSELNSLVERRLDMANRLQERLHSLSETEDELVELLSQETALTNAELRWSLSLMTLLEDIQRLEDFKRLLPLRQLSEQISVQAQQMREQQAILSPRWRELTMNFLLTAEQEMNSDTGVIGLRIEQLKLNGRTTGRGNFVRNLILDYVGLAEFQSEQTNRSIVQQSAYAQTQVKEQIQRVGIIAIVAIVLMLGLLYYLQVQVVDRLRTLNRRVTVRMDGRGRETQLSGNDEITDIDATFEQFARTIESQNRILEELSLSDSLTGLANRRAFNNQFAHTLELARRHNWAVTILAMDVDYFKAYNDHFGHLQGDECLKKLATIMRAHLQRGSDFVARIGGEEFVAILPDTDADGGYRRAEEVRASVEQAHIPHPKSTINDAVTMSIGVITYRFTGLDTVTPAELIKQADDALYLAKQEGRNRVVKC</sequence>
<dbReference type="CDD" id="cd01949">
    <property type="entry name" value="GGDEF"/>
    <property type="match status" value="1"/>
</dbReference>
<feature type="transmembrane region" description="Helical" evidence="4">
    <location>
        <begin position="305"/>
        <end position="323"/>
    </location>
</feature>
<keyword evidence="4" id="KW-0472">Membrane</keyword>
<feature type="domain" description="GGDEF" evidence="5">
    <location>
        <begin position="412"/>
        <end position="549"/>
    </location>
</feature>
<dbReference type="Gene3D" id="1.20.58.920">
    <property type="match status" value="1"/>
</dbReference>
<dbReference type="SUPFAM" id="SSF55073">
    <property type="entry name" value="Nucleotide cyclase"/>
    <property type="match status" value="1"/>
</dbReference>
<keyword evidence="3" id="KW-0175">Coiled coil</keyword>
<keyword evidence="4" id="KW-0812">Transmembrane</keyword>
<dbReference type="SMART" id="SM00267">
    <property type="entry name" value="GGDEF"/>
    <property type="match status" value="1"/>
</dbReference>
<dbReference type="InterPro" id="IPR029787">
    <property type="entry name" value="Nucleotide_cyclase"/>
</dbReference>
<dbReference type="GO" id="GO:0052621">
    <property type="term" value="F:diguanylate cyclase activity"/>
    <property type="evidence" value="ECO:0007669"/>
    <property type="project" value="UniProtKB-EC"/>
</dbReference>
<keyword evidence="6" id="KW-0808">Transferase</keyword>
<evidence type="ECO:0000256" key="2">
    <source>
        <dbReference type="ARBA" id="ARBA00034247"/>
    </source>
</evidence>
<accession>A0ABS8GAW7</accession>
<evidence type="ECO:0000259" key="5">
    <source>
        <dbReference type="PROSITE" id="PS50887"/>
    </source>
</evidence>